<evidence type="ECO:0000256" key="1">
    <source>
        <dbReference type="SAM" id="Phobius"/>
    </source>
</evidence>
<accession>A0ABS8VIN8</accession>
<proteinExistence type="predicted"/>
<reference evidence="2 3" key="1">
    <citation type="journal article" date="2021" name="BMC Genomics">
        <title>Datura genome reveals duplications of psychoactive alkaloid biosynthetic genes and high mutation rate following tissue culture.</title>
        <authorList>
            <person name="Rajewski A."/>
            <person name="Carter-House D."/>
            <person name="Stajich J."/>
            <person name="Litt A."/>
        </authorList>
    </citation>
    <scope>NUCLEOTIDE SEQUENCE [LARGE SCALE GENOMIC DNA]</scope>
    <source>
        <strain evidence="2">AR-01</strain>
    </source>
</reference>
<dbReference type="EMBL" id="JACEIK010004846">
    <property type="protein sequence ID" value="MCD9646579.1"/>
    <property type="molecule type" value="Genomic_DNA"/>
</dbReference>
<comment type="caution">
    <text evidence="2">The sequence shown here is derived from an EMBL/GenBank/DDBJ whole genome shotgun (WGS) entry which is preliminary data.</text>
</comment>
<keyword evidence="1" id="KW-1133">Transmembrane helix</keyword>
<evidence type="ECO:0000313" key="3">
    <source>
        <dbReference type="Proteomes" id="UP000823775"/>
    </source>
</evidence>
<protein>
    <submittedName>
        <fullName evidence="2">Lysine histidine transporter-like 8</fullName>
    </submittedName>
</protein>
<evidence type="ECO:0000313" key="2">
    <source>
        <dbReference type="EMBL" id="MCD9646579.1"/>
    </source>
</evidence>
<feature type="transmembrane region" description="Helical" evidence="1">
    <location>
        <begin position="39"/>
        <end position="59"/>
    </location>
</feature>
<sequence>MGIIAFTFRGLNLVLEIQATMPSTFKHPAHVPMWKGAKVAYFFIAMYLFPIAWRLLGLWKPYAIGRNAKCTIRLSHSRYSKRTSSHDISLSRVQLLE</sequence>
<gene>
    <name evidence="2" type="primary">AATL1_1</name>
    <name evidence="2" type="ORF">HAX54_036515</name>
</gene>
<organism evidence="2 3">
    <name type="scientific">Datura stramonium</name>
    <name type="common">Jimsonweed</name>
    <name type="synonym">Common thornapple</name>
    <dbReference type="NCBI Taxonomy" id="4076"/>
    <lineage>
        <taxon>Eukaryota</taxon>
        <taxon>Viridiplantae</taxon>
        <taxon>Streptophyta</taxon>
        <taxon>Embryophyta</taxon>
        <taxon>Tracheophyta</taxon>
        <taxon>Spermatophyta</taxon>
        <taxon>Magnoliopsida</taxon>
        <taxon>eudicotyledons</taxon>
        <taxon>Gunneridae</taxon>
        <taxon>Pentapetalae</taxon>
        <taxon>asterids</taxon>
        <taxon>lamiids</taxon>
        <taxon>Solanales</taxon>
        <taxon>Solanaceae</taxon>
        <taxon>Solanoideae</taxon>
        <taxon>Datureae</taxon>
        <taxon>Datura</taxon>
    </lineage>
</organism>
<keyword evidence="1" id="KW-0812">Transmembrane</keyword>
<dbReference type="Proteomes" id="UP000823775">
    <property type="component" value="Unassembled WGS sequence"/>
</dbReference>
<keyword evidence="1" id="KW-0472">Membrane</keyword>
<keyword evidence="3" id="KW-1185">Reference proteome</keyword>
<name>A0ABS8VIN8_DATST</name>